<dbReference type="KEGG" id="xya:ET471_17585"/>
<keyword evidence="3" id="KW-1185">Reference proteome</keyword>
<dbReference type="RefSeq" id="WP_129190489.1">
    <property type="nucleotide sequence ID" value="NZ_CP035493.1"/>
</dbReference>
<keyword evidence="1" id="KW-0732">Signal</keyword>
<evidence type="ECO:0008006" key="4">
    <source>
        <dbReference type="Google" id="ProtNLM"/>
    </source>
</evidence>
<dbReference type="AlphaFoldDB" id="A0A4P6F784"/>
<gene>
    <name evidence="2" type="ORF">ET471_17585</name>
</gene>
<sequence length="320" mass="32963">MRRALTLLGLIAFLALAVSIGSAQAAAPECRTVDTWTGLCVIKAVAPGSEATTAPIADDGPKDTGTSSPCFFDPSRDGYTDVPAGPVPCSSDLGAWSNTLQCYVRVLDPQPDAGDPAWAGHGPDDGGAVYGCFQPLPIDVDVYLWLLNPPVPAAAGPTPRAVAEMAIEQMDLQAIEIGIVPEPRPGYVGIVGQPVWMWAANPSASTVGPITRSASAGGITVTATATIHRITWSMGDGSTVTCTGAGTPFTDDRAGTPSPDCGYVYNTSSANQPGEKFTVTASSDWVIEWAGAGQTGTIRVDDLERSAQIAVGEAQVLVTS</sequence>
<dbReference type="Proteomes" id="UP000292118">
    <property type="component" value="Chromosome"/>
</dbReference>
<proteinExistence type="predicted"/>
<dbReference type="OrthoDB" id="3742379at2"/>
<accession>A0A4P6F784</accession>
<feature type="chain" id="PRO_5020684512" description="ATP/GTP-binding protein" evidence="1">
    <location>
        <begin position="26"/>
        <end position="320"/>
    </location>
</feature>
<evidence type="ECO:0000313" key="3">
    <source>
        <dbReference type="Proteomes" id="UP000292118"/>
    </source>
</evidence>
<evidence type="ECO:0000256" key="1">
    <source>
        <dbReference type="SAM" id="SignalP"/>
    </source>
</evidence>
<organism evidence="2 3">
    <name type="scientific">Xylanimonas protaetiae</name>
    <dbReference type="NCBI Taxonomy" id="2509457"/>
    <lineage>
        <taxon>Bacteria</taxon>
        <taxon>Bacillati</taxon>
        <taxon>Actinomycetota</taxon>
        <taxon>Actinomycetes</taxon>
        <taxon>Micrococcales</taxon>
        <taxon>Promicromonosporaceae</taxon>
        <taxon>Xylanimonas</taxon>
    </lineage>
</organism>
<reference evidence="2 3" key="1">
    <citation type="submission" date="2019-01" db="EMBL/GenBank/DDBJ databases">
        <title>Genome sequencing of strain FW10M-9.</title>
        <authorList>
            <person name="Heo J."/>
            <person name="Kim S.-J."/>
            <person name="Kim J.-S."/>
            <person name="Hong S.-B."/>
            <person name="Kwon S.-W."/>
        </authorList>
    </citation>
    <scope>NUCLEOTIDE SEQUENCE [LARGE SCALE GENOMIC DNA]</scope>
    <source>
        <strain evidence="2 3">FW10M-9</strain>
    </source>
</reference>
<protein>
    <recommendedName>
        <fullName evidence="4">ATP/GTP-binding protein</fullName>
    </recommendedName>
</protein>
<evidence type="ECO:0000313" key="2">
    <source>
        <dbReference type="EMBL" id="QAY71622.1"/>
    </source>
</evidence>
<name>A0A4P6F784_9MICO</name>
<feature type="signal peptide" evidence="1">
    <location>
        <begin position="1"/>
        <end position="25"/>
    </location>
</feature>
<dbReference type="EMBL" id="CP035493">
    <property type="protein sequence ID" value="QAY71622.1"/>
    <property type="molecule type" value="Genomic_DNA"/>
</dbReference>